<gene>
    <name evidence="6" type="ORF">SAMN06275492_10143</name>
</gene>
<comment type="subunit">
    <text evidence="2">Homodimer.</text>
</comment>
<dbReference type="Gene3D" id="1.20.970.10">
    <property type="entry name" value="Transferase, Pyrimidine Nucleoside Phosphorylase, Chain C"/>
    <property type="match status" value="1"/>
</dbReference>
<accession>A0A1X7I487</accession>
<dbReference type="GO" id="GO:0004645">
    <property type="term" value="F:1,4-alpha-oligoglucan phosphorylase activity"/>
    <property type="evidence" value="ECO:0007669"/>
    <property type="project" value="InterPro"/>
</dbReference>
<dbReference type="NCBIfam" id="TIGR02644">
    <property type="entry name" value="Y_phosphoryl"/>
    <property type="match status" value="1"/>
</dbReference>
<keyword evidence="4" id="KW-0808">Transferase</keyword>
<dbReference type="Gene3D" id="3.40.1030.10">
    <property type="entry name" value="Nucleoside phosphorylase/phosphoribosyltransferase catalytic domain"/>
    <property type="match status" value="1"/>
</dbReference>
<dbReference type="PANTHER" id="PTHR10515">
    <property type="entry name" value="THYMIDINE PHOSPHORYLASE"/>
    <property type="match status" value="1"/>
</dbReference>
<dbReference type="PIRSF" id="PIRSF000478">
    <property type="entry name" value="TP_PyNP"/>
    <property type="match status" value="1"/>
</dbReference>
<dbReference type="RefSeq" id="WP_085543346.1">
    <property type="nucleotide sequence ID" value="NZ_FXBB01000001.1"/>
</dbReference>
<dbReference type="STRING" id="561720.SAMN06275492_10143"/>
<evidence type="ECO:0000256" key="1">
    <source>
        <dbReference type="ARBA" id="ARBA00006915"/>
    </source>
</evidence>
<dbReference type="GO" id="GO:0006206">
    <property type="term" value="P:pyrimidine nucleobase metabolic process"/>
    <property type="evidence" value="ECO:0007669"/>
    <property type="project" value="InterPro"/>
</dbReference>
<dbReference type="InterPro" id="IPR000053">
    <property type="entry name" value="Thymidine/pyrmidine_PPase"/>
</dbReference>
<proteinExistence type="inferred from homology"/>
<dbReference type="PANTHER" id="PTHR10515:SF0">
    <property type="entry name" value="THYMIDINE PHOSPHORYLASE"/>
    <property type="match status" value="1"/>
</dbReference>
<dbReference type="InterPro" id="IPR000312">
    <property type="entry name" value="Glycosyl_Trfase_fam3"/>
</dbReference>
<evidence type="ECO:0000313" key="6">
    <source>
        <dbReference type="EMBL" id="SMG08620.1"/>
    </source>
</evidence>
<dbReference type="SUPFAM" id="SSF52418">
    <property type="entry name" value="Nucleoside phosphorylase/phosphoribosyltransferase catalytic domain"/>
    <property type="match status" value="1"/>
</dbReference>
<dbReference type="GO" id="GO:0005829">
    <property type="term" value="C:cytosol"/>
    <property type="evidence" value="ECO:0007669"/>
    <property type="project" value="TreeGrafter"/>
</dbReference>
<dbReference type="Gene3D" id="3.90.1170.30">
    <property type="entry name" value="Pyrimidine nucleoside phosphorylase-like, C-terminal domain"/>
    <property type="match status" value="1"/>
</dbReference>
<dbReference type="PROSITE" id="PS00647">
    <property type="entry name" value="THYMID_PHOSPHORYLASE"/>
    <property type="match status" value="1"/>
</dbReference>
<dbReference type="GO" id="GO:0006213">
    <property type="term" value="P:pyrimidine nucleoside metabolic process"/>
    <property type="evidence" value="ECO:0007669"/>
    <property type="project" value="InterPro"/>
</dbReference>
<name>A0A1X7I487_9BACT</name>
<dbReference type="NCBIfam" id="NF004490">
    <property type="entry name" value="PRK05820.1"/>
    <property type="match status" value="1"/>
</dbReference>
<dbReference type="InterPro" id="IPR036320">
    <property type="entry name" value="Glycosyl_Trfase_fam3_N_dom_sf"/>
</dbReference>
<evidence type="ECO:0000256" key="2">
    <source>
        <dbReference type="ARBA" id="ARBA00011738"/>
    </source>
</evidence>
<dbReference type="AlphaFoldDB" id="A0A1X7I487"/>
<keyword evidence="7" id="KW-1185">Reference proteome</keyword>
<dbReference type="EMBL" id="FXBB01000001">
    <property type="protein sequence ID" value="SMG08620.1"/>
    <property type="molecule type" value="Genomic_DNA"/>
</dbReference>
<dbReference type="Pfam" id="PF07831">
    <property type="entry name" value="PYNP_C"/>
    <property type="match status" value="1"/>
</dbReference>
<dbReference type="InterPro" id="IPR017872">
    <property type="entry name" value="Pyrmidine_PPase_CS"/>
</dbReference>
<dbReference type="InterPro" id="IPR017459">
    <property type="entry name" value="Glycosyl_Trfase_fam3_N_dom"/>
</dbReference>
<dbReference type="SMART" id="SM00941">
    <property type="entry name" value="PYNP_C"/>
    <property type="match status" value="1"/>
</dbReference>
<dbReference type="Pfam" id="PF02885">
    <property type="entry name" value="Glycos_trans_3N"/>
    <property type="match status" value="1"/>
</dbReference>
<dbReference type="GO" id="GO:0016154">
    <property type="term" value="F:pyrimidine-nucleoside phosphorylase activity"/>
    <property type="evidence" value="ECO:0007669"/>
    <property type="project" value="InterPro"/>
</dbReference>
<dbReference type="OrthoDB" id="9763887at2"/>
<dbReference type="SUPFAM" id="SSF54680">
    <property type="entry name" value="Pyrimidine nucleoside phosphorylase C-terminal domain"/>
    <property type="match status" value="1"/>
</dbReference>
<evidence type="ECO:0000256" key="3">
    <source>
        <dbReference type="ARBA" id="ARBA00022676"/>
    </source>
</evidence>
<keyword evidence="3" id="KW-0328">Glycosyltransferase</keyword>
<organism evidence="6 7">
    <name type="scientific">Dethiosulfovibrio salsuginis</name>
    <dbReference type="NCBI Taxonomy" id="561720"/>
    <lineage>
        <taxon>Bacteria</taxon>
        <taxon>Thermotogati</taxon>
        <taxon>Synergistota</taxon>
        <taxon>Synergistia</taxon>
        <taxon>Synergistales</taxon>
        <taxon>Dethiosulfovibrionaceae</taxon>
        <taxon>Dethiosulfovibrio</taxon>
    </lineage>
</organism>
<feature type="domain" description="Pyrimidine nucleoside phosphorylase C-terminal" evidence="5">
    <location>
        <begin position="346"/>
        <end position="420"/>
    </location>
</feature>
<dbReference type="Proteomes" id="UP000193355">
    <property type="component" value="Unassembled WGS sequence"/>
</dbReference>
<dbReference type="Pfam" id="PF00591">
    <property type="entry name" value="Glycos_transf_3"/>
    <property type="match status" value="1"/>
</dbReference>
<dbReference type="InterPro" id="IPR018090">
    <property type="entry name" value="Pyrmidine_PPas_bac/euk"/>
</dbReference>
<protein>
    <submittedName>
        <fullName evidence="6">Pyrimidine-nucleoside phosphorylase</fullName>
    </submittedName>
</protein>
<dbReference type="InterPro" id="IPR036566">
    <property type="entry name" value="PYNP-like_C_sf"/>
</dbReference>
<dbReference type="FunFam" id="3.40.1030.10:FF:000003">
    <property type="entry name" value="Pyrimidine-nucleoside phosphorylase"/>
    <property type="match status" value="1"/>
</dbReference>
<evidence type="ECO:0000313" key="7">
    <source>
        <dbReference type="Proteomes" id="UP000193355"/>
    </source>
</evidence>
<reference evidence="7" key="1">
    <citation type="submission" date="2017-04" db="EMBL/GenBank/DDBJ databases">
        <authorList>
            <person name="Varghese N."/>
            <person name="Submissions S."/>
        </authorList>
    </citation>
    <scope>NUCLEOTIDE SEQUENCE [LARGE SCALE GENOMIC DNA]</scope>
    <source>
        <strain evidence="7">USBA 82</strain>
    </source>
</reference>
<dbReference type="InterPro" id="IPR013102">
    <property type="entry name" value="PYNP_C"/>
</dbReference>
<sequence>MFDILRFIETKRDGGNNGAEDLKVFVRSIMEGSVRDYHVAAWLMAVYLNGMAEDELLAFTDALANSGEVVSFGRGVKTVDKHSTGGVGDKATLILVPLVAACGLSVAKLSGRGLGFTGGTVDKLESIPGFKVDMTLEEFKSQVEEIGCAVAGHSPDLAPAEAFFYELRDVTATVPSLPLICSSIVSKKIAGGADSFVFDVKYGSGAFMSDLEDAKKLAESLVNLSNKMGHPSSALLTSMDEPLGKWIGNSMEVLESVEVLKNSGPEDTTELCLALAGEMLLNGGMVTSPEAGVEMARSALVEGRGLKKLAELVVRQGGPADLVDYPSKYLQPSPLVYELKAQGDGFISSVNTRFIGEGIRRLGGGRSDKEESIDPGAALEITVKIGDKVKTGDVIMKCYSDDPSSVDYAREYLDRSWTVDVEAVRPPLILGRVD</sequence>
<dbReference type="SUPFAM" id="SSF47648">
    <property type="entry name" value="Nucleoside phosphorylase/phosphoribosyltransferase N-terminal domain"/>
    <property type="match status" value="1"/>
</dbReference>
<comment type="similarity">
    <text evidence="1">Belongs to the thymidine/pyrimidine-nucleoside phosphorylase family.</text>
</comment>
<evidence type="ECO:0000259" key="5">
    <source>
        <dbReference type="SMART" id="SM00941"/>
    </source>
</evidence>
<evidence type="ECO:0000256" key="4">
    <source>
        <dbReference type="ARBA" id="ARBA00022679"/>
    </source>
</evidence>
<dbReference type="InterPro" id="IPR035902">
    <property type="entry name" value="Nuc_phospho_transferase"/>
</dbReference>